<evidence type="ECO:0000256" key="1">
    <source>
        <dbReference type="ARBA" id="ARBA00023242"/>
    </source>
</evidence>
<sequence>MDIQQFNPSMLTYPEPTDFDYGAFLQSADDVAFHQQHQQSLAPNPHTGHASPGQQAPSLAPTAFSDSSVGRVTPPSDGARRDSSTDLVRKGSELTGKQRLERRGHTKSRRGCYNCKRRRIKCQETHPACGHCVKTGLKCEYPSLPQITHQPHHQIPLFSLQDMRFFQHFLTHCYPHHPLRQENVWTHEVPCIAHNHEYLMHALLGFAASELISTDSSLVSAAMTHRVKAIKAIKKRLTEASRSGTSHEEANALVATCYALTFQSVSLDDGLAEYMTFIRGIVIVGMQMMFKGIKPIFSTMFEEQQDELLAPLMESLPLVQRGWADSALEAITNLRALCVEPVEIEYQDKLLNIVQKLYTNSWAAYKAHTQQYAWWMMLPHNVFQELISPGNQVIMLLHTHWIALAQIMVFITSQEEEVREKRPPDSGKPIDPGFIRWLKYLNARIDYEHQMYNQWPMWVEQQLDKDITFFGKRP</sequence>
<dbReference type="CDD" id="cd00067">
    <property type="entry name" value="GAL4"/>
    <property type="match status" value="1"/>
</dbReference>
<dbReference type="InterPro" id="IPR053157">
    <property type="entry name" value="Sterol_Uptake_Regulator"/>
</dbReference>
<keyword evidence="1" id="KW-0539">Nucleus</keyword>
<dbReference type="Pfam" id="PF00172">
    <property type="entry name" value="Zn_clus"/>
    <property type="match status" value="1"/>
</dbReference>
<dbReference type="OrthoDB" id="5229455at2759"/>
<dbReference type="InterPro" id="IPR001138">
    <property type="entry name" value="Zn2Cys6_DnaBD"/>
</dbReference>
<dbReference type="EMBL" id="JPKY01000002">
    <property type="protein sequence ID" value="KFH48608.1"/>
    <property type="molecule type" value="Genomic_DNA"/>
</dbReference>
<evidence type="ECO:0000259" key="3">
    <source>
        <dbReference type="PROSITE" id="PS50048"/>
    </source>
</evidence>
<evidence type="ECO:0000256" key="2">
    <source>
        <dbReference type="SAM" id="MobiDB-lite"/>
    </source>
</evidence>
<protein>
    <submittedName>
        <fullName evidence="4">Sterol uptake control protein-like protein</fullName>
    </submittedName>
</protein>
<name>A0A086TGX6_HAPC1</name>
<accession>A0A086TGX6</accession>
<dbReference type="Pfam" id="PF11951">
    <property type="entry name" value="Fungal_trans_2"/>
    <property type="match status" value="1"/>
</dbReference>
<reference evidence="5" key="1">
    <citation type="journal article" date="2014" name="Genome Announc.">
        <title>Genome sequence and annotation of Acremonium chrysogenum, producer of the beta-lactam antibiotic cephalosporin C.</title>
        <authorList>
            <person name="Terfehr D."/>
            <person name="Dahlmann T.A."/>
            <person name="Specht T."/>
            <person name="Zadra I."/>
            <person name="Kuernsteiner H."/>
            <person name="Kueck U."/>
        </authorList>
    </citation>
    <scope>NUCLEOTIDE SEQUENCE [LARGE SCALE GENOMIC DNA]</scope>
    <source>
        <strain evidence="5">ATCC 11550 / CBS 779.69 / DSM 880 / IAM 14645 / JCM 23072 / IMI 49137</strain>
    </source>
</reference>
<dbReference type="HOGENOM" id="CLU_027371_3_1_1"/>
<dbReference type="STRING" id="857340.A0A086TGX6"/>
<dbReference type="InterPro" id="IPR021858">
    <property type="entry name" value="Fun_TF"/>
</dbReference>
<dbReference type="SUPFAM" id="SSF57701">
    <property type="entry name" value="Zn2/Cys6 DNA-binding domain"/>
    <property type="match status" value="1"/>
</dbReference>
<dbReference type="InterPro" id="IPR036864">
    <property type="entry name" value="Zn2-C6_fun-type_DNA-bd_sf"/>
</dbReference>
<evidence type="ECO:0000313" key="5">
    <source>
        <dbReference type="Proteomes" id="UP000029964"/>
    </source>
</evidence>
<dbReference type="Gene3D" id="4.10.240.10">
    <property type="entry name" value="Zn(2)-C6 fungal-type DNA-binding domain"/>
    <property type="match status" value="1"/>
</dbReference>
<comment type="caution">
    <text evidence="4">The sequence shown here is derived from an EMBL/GenBank/DDBJ whole genome shotgun (WGS) entry which is preliminary data.</text>
</comment>
<dbReference type="GO" id="GO:0001228">
    <property type="term" value="F:DNA-binding transcription activator activity, RNA polymerase II-specific"/>
    <property type="evidence" value="ECO:0007669"/>
    <property type="project" value="TreeGrafter"/>
</dbReference>
<dbReference type="PANTHER" id="PTHR47784">
    <property type="entry name" value="STEROL UPTAKE CONTROL PROTEIN 2"/>
    <property type="match status" value="1"/>
</dbReference>
<dbReference type="Proteomes" id="UP000029964">
    <property type="component" value="Unassembled WGS sequence"/>
</dbReference>
<dbReference type="PROSITE" id="PS50048">
    <property type="entry name" value="ZN2_CY6_FUNGAL_2"/>
    <property type="match status" value="1"/>
</dbReference>
<dbReference type="PANTHER" id="PTHR47784:SF7">
    <property type="entry name" value="ZN(II)2CYS6 TRANSCRIPTION FACTOR (EUROFUNG)"/>
    <property type="match status" value="1"/>
</dbReference>
<dbReference type="PROSITE" id="PS00463">
    <property type="entry name" value="ZN2_CY6_FUNGAL_1"/>
    <property type="match status" value="1"/>
</dbReference>
<dbReference type="AlphaFoldDB" id="A0A086TGX6"/>
<feature type="domain" description="Zn(2)-C6 fungal-type" evidence="3">
    <location>
        <begin position="111"/>
        <end position="141"/>
    </location>
</feature>
<proteinExistence type="predicted"/>
<evidence type="ECO:0000313" key="4">
    <source>
        <dbReference type="EMBL" id="KFH48608.1"/>
    </source>
</evidence>
<gene>
    <name evidence="4" type="ORF">ACRE_005020</name>
</gene>
<organism evidence="4 5">
    <name type="scientific">Hapsidospora chrysogenum (strain ATCC 11550 / CBS 779.69 / DSM 880 / IAM 14645 / JCM 23072 / IMI 49137)</name>
    <name type="common">Acremonium chrysogenum</name>
    <dbReference type="NCBI Taxonomy" id="857340"/>
    <lineage>
        <taxon>Eukaryota</taxon>
        <taxon>Fungi</taxon>
        <taxon>Dikarya</taxon>
        <taxon>Ascomycota</taxon>
        <taxon>Pezizomycotina</taxon>
        <taxon>Sordariomycetes</taxon>
        <taxon>Hypocreomycetidae</taxon>
        <taxon>Hypocreales</taxon>
        <taxon>Bionectriaceae</taxon>
        <taxon>Hapsidospora</taxon>
    </lineage>
</organism>
<feature type="compositionally biased region" description="Basic and acidic residues" evidence="2">
    <location>
        <begin position="78"/>
        <end position="103"/>
    </location>
</feature>
<keyword evidence="5" id="KW-1185">Reference proteome</keyword>
<feature type="region of interest" description="Disordered" evidence="2">
    <location>
        <begin position="35"/>
        <end position="108"/>
    </location>
</feature>
<dbReference type="SMART" id="SM00066">
    <property type="entry name" value="GAL4"/>
    <property type="match status" value="1"/>
</dbReference>
<dbReference type="GO" id="GO:0008270">
    <property type="term" value="F:zinc ion binding"/>
    <property type="evidence" value="ECO:0007669"/>
    <property type="project" value="InterPro"/>
</dbReference>